<dbReference type="InterPro" id="IPR010653">
    <property type="entry name" value="NlpB/DapX"/>
</dbReference>
<dbReference type="Gene3D" id="3.30.310.170">
    <property type="entry name" value="Outer membrane protein assembly factor BamC"/>
    <property type="match status" value="1"/>
</dbReference>
<accession>A0ABP7EJP9</accession>
<dbReference type="EMBL" id="BAABDS010000042">
    <property type="protein sequence ID" value="GAA3719564.1"/>
    <property type="molecule type" value="Genomic_DNA"/>
</dbReference>
<dbReference type="Pfam" id="PF06804">
    <property type="entry name" value="Lipoprotein_18"/>
    <property type="match status" value="1"/>
</dbReference>
<keyword evidence="3" id="KW-1185">Reference proteome</keyword>
<name>A0ABP7EJP9_9GAMM</name>
<dbReference type="PROSITE" id="PS51257">
    <property type="entry name" value="PROKAR_LIPOPROTEIN"/>
    <property type="match status" value="1"/>
</dbReference>
<dbReference type="Proteomes" id="UP001501479">
    <property type="component" value="Unassembled WGS sequence"/>
</dbReference>
<sequence>MDKTLNSKKIVLSLLAMSVLAGCSNPETRAQANRGFDYQDAKLRTTPLLIPAGLEAPEFNSEYVIPAPTQGVIGGVTGKAVDVRPPTQVLPLVRGTEAMDSDIGSGLWFYQQRLDQPLEQELSQALAAFFKGQKAEFSQTAQGWRSDGRAIGNEQQQFSWQLVPDAVRRAVAVQVSAEGADAQLTQDRQRAEAAMLNAFSLSYQRALTKQQDLLDRSPIQLTLDQVEGRLLTDEGYDRSWKRLVTLLPKLGFDLTNRQQALGYVDVEFDGLSKGKWRDLGLPALDIPEQQYRIQLGDLGEQSSITLSDKSKVPVSADILSQLARTLGDAFQRTDLIR</sequence>
<comment type="caution">
    <text evidence="2">The sequence shown here is derived from an EMBL/GenBank/DDBJ whole genome shotgun (WGS) entry which is preliminary data.</text>
</comment>
<dbReference type="InterPro" id="IPR042268">
    <property type="entry name" value="BamC_C"/>
</dbReference>
<feature type="signal peptide" evidence="1">
    <location>
        <begin position="1"/>
        <end position="21"/>
    </location>
</feature>
<organism evidence="2 3">
    <name type="scientific">Oceanisphaera sediminis</name>
    <dbReference type="NCBI Taxonomy" id="981381"/>
    <lineage>
        <taxon>Bacteria</taxon>
        <taxon>Pseudomonadati</taxon>
        <taxon>Pseudomonadota</taxon>
        <taxon>Gammaproteobacteria</taxon>
        <taxon>Aeromonadales</taxon>
        <taxon>Aeromonadaceae</taxon>
        <taxon>Oceanisphaera</taxon>
    </lineage>
</organism>
<reference evidence="3" key="1">
    <citation type="journal article" date="2019" name="Int. J. Syst. Evol. Microbiol.">
        <title>The Global Catalogue of Microorganisms (GCM) 10K type strain sequencing project: providing services to taxonomists for standard genome sequencing and annotation.</title>
        <authorList>
            <consortium name="The Broad Institute Genomics Platform"/>
            <consortium name="The Broad Institute Genome Sequencing Center for Infectious Disease"/>
            <person name="Wu L."/>
            <person name="Ma J."/>
        </authorList>
    </citation>
    <scope>NUCLEOTIDE SEQUENCE [LARGE SCALE GENOMIC DNA]</scope>
    <source>
        <strain evidence="3">JCM 17329</strain>
    </source>
</reference>
<proteinExistence type="predicted"/>
<keyword evidence="1" id="KW-0732">Signal</keyword>
<evidence type="ECO:0000313" key="2">
    <source>
        <dbReference type="EMBL" id="GAA3719564.1"/>
    </source>
</evidence>
<evidence type="ECO:0000313" key="3">
    <source>
        <dbReference type="Proteomes" id="UP001501479"/>
    </source>
</evidence>
<protein>
    <submittedName>
        <fullName evidence="2">Outer membrane protein assembly factor BamC</fullName>
    </submittedName>
</protein>
<evidence type="ECO:0000256" key="1">
    <source>
        <dbReference type="SAM" id="SignalP"/>
    </source>
</evidence>
<gene>
    <name evidence="2" type="primary">bamC</name>
    <name evidence="2" type="ORF">GCM10022421_29740</name>
</gene>
<feature type="chain" id="PRO_5045748970" evidence="1">
    <location>
        <begin position="22"/>
        <end position="337"/>
    </location>
</feature>